<dbReference type="AlphaFoldDB" id="A0A447CY02"/>
<dbReference type="GO" id="GO:0006528">
    <property type="term" value="P:asparagine metabolic process"/>
    <property type="evidence" value="ECO:0007669"/>
    <property type="project" value="InterPro"/>
</dbReference>
<proteinExistence type="inferred from homology"/>
<evidence type="ECO:0000256" key="2">
    <source>
        <dbReference type="ARBA" id="ARBA00022801"/>
    </source>
</evidence>
<dbReference type="Gene3D" id="3.40.50.1170">
    <property type="entry name" value="L-asparaginase, N-terminal domain"/>
    <property type="match status" value="1"/>
</dbReference>
<gene>
    <name evidence="9" type="primary">ansA</name>
    <name evidence="9" type="ORF">RHODGE_RHODGE_03372</name>
</gene>
<dbReference type="Proteomes" id="UP000289200">
    <property type="component" value="Unassembled WGS sequence"/>
</dbReference>
<dbReference type="InterPro" id="IPR037152">
    <property type="entry name" value="L-asparaginase_N_sf"/>
</dbReference>
<dbReference type="CDD" id="cd08964">
    <property type="entry name" value="L-asparaginase_II"/>
    <property type="match status" value="1"/>
</dbReference>
<feature type="region of interest" description="Disordered" evidence="6">
    <location>
        <begin position="1"/>
        <end position="20"/>
    </location>
</feature>
<feature type="active site" evidence="5">
    <location>
        <position position="146"/>
    </location>
</feature>
<dbReference type="InterPro" id="IPR006034">
    <property type="entry name" value="Asparaginase/glutaminase-like"/>
</dbReference>
<dbReference type="PRINTS" id="PR00139">
    <property type="entry name" value="ASNGLNASE"/>
</dbReference>
<feature type="domain" description="Asparaginase/glutaminase C-terminal" evidence="8">
    <location>
        <begin position="266"/>
        <end position="381"/>
    </location>
</feature>
<comment type="caution">
    <text evidence="9">The sequence shown here is derived from an EMBL/GenBank/DDBJ whole genome shotgun (WGS) entry which is preliminary data.</text>
</comment>
<evidence type="ECO:0000313" key="9">
    <source>
        <dbReference type="EMBL" id="VCU10186.1"/>
    </source>
</evidence>
<keyword evidence="10" id="KW-1185">Reference proteome</keyword>
<dbReference type="Pfam" id="PF00710">
    <property type="entry name" value="Asparaginase"/>
    <property type="match status" value="1"/>
</dbReference>
<comment type="similarity">
    <text evidence="1">Belongs to the asparaginase 1 family.</text>
</comment>
<name>A0A447CY02_9BRAD</name>
<evidence type="ECO:0000256" key="4">
    <source>
        <dbReference type="PIRSR" id="PIRSR001220-2"/>
    </source>
</evidence>
<dbReference type="PANTHER" id="PTHR11707">
    <property type="entry name" value="L-ASPARAGINASE"/>
    <property type="match status" value="1"/>
</dbReference>
<dbReference type="InterPro" id="IPR027475">
    <property type="entry name" value="Asparaginase/glutaminase_AS2"/>
</dbReference>
<accession>A0A447CY02</accession>
<feature type="binding site" evidence="4">
    <location>
        <begin position="146"/>
        <end position="147"/>
    </location>
    <ligand>
        <name>substrate</name>
    </ligand>
</feature>
<dbReference type="InterPro" id="IPR027474">
    <property type="entry name" value="L-asparaginase_N"/>
</dbReference>
<dbReference type="SMART" id="SM00870">
    <property type="entry name" value="Asparaginase"/>
    <property type="match status" value="1"/>
</dbReference>
<dbReference type="PROSITE" id="PS00917">
    <property type="entry name" value="ASN_GLN_ASE_2"/>
    <property type="match status" value="1"/>
</dbReference>
<reference evidence="10" key="1">
    <citation type="submission" date="2018-10" db="EMBL/GenBank/DDBJ databases">
        <authorList>
            <person name="Peiro R."/>
            <person name="Begona"/>
            <person name="Cbmso G."/>
            <person name="Lopez M."/>
            <person name="Gonzalez S."/>
            <person name="Sacristan E."/>
            <person name="Castillo E."/>
        </authorList>
    </citation>
    <scope>NUCLEOTIDE SEQUENCE [LARGE SCALE GENOMIC DNA]</scope>
</reference>
<feature type="binding site" evidence="4">
    <location>
        <position position="113"/>
    </location>
    <ligand>
        <name>substrate</name>
    </ligand>
</feature>
<dbReference type="Gene3D" id="3.40.50.40">
    <property type="match status" value="1"/>
</dbReference>
<evidence type="ECO:0000313" key="10">
    <source>
        <dbReference type="Proteomes" id="UP000289200"/>
    </source>
</evidence>
<dbReference type="FunFam" id="3.40.50.1170:FF:000001">
    <property type="entry name" value="L-asparaginase 2"/>
    <property type="match status" value="1"/>
</dbReference>
<organism evidence="9 10">
    <name type="scientific">Rhodoplanes serenus</name>
    <dbReference type="NCBI Taxonomy" id="200615"/>
    <lineage>
        <taxon>Bacteria</taxon>
        <taxon>Pseudomonadati</taxon>
        <taxon>Pseudomonadota</taxon>
        <taxon>Alphaproteobacteria</taxon>
        <taxon>Hyphomicrobiales</taxon>
        <taxon>Nitrobacteraceae</taxon>
        <taxon>Rhodoplanes</taxon>
    </lineage>
</organism>
<dbReference type="Pfam" id="PF17763">
    <property type="entry name" value="Asparaginase_C"/>
    <property type="match status" value="1"/>
</dbReference>
<feature type="active site" description="O-isoaspartyl threonine intermediate" evidence="3">
    <location>
        <position position="69"/>
    </location>
</feature>
<feature type="domain" description="L-asparaginase N-terminal" evidence="7">
    <location>
        <begin position="63"/>
        <end position="250"/>
    </location>
</feature>
<dbReference type="PROSITE" id="PS51732">
    <property type="entry name" value="ASN_GLN_ASE_3"/>
    <property type="match status" value="1"/>
</dbReference>
<dbReference type="InterPro" id="IPR040919">
    <property type="entry name" value="Asparaginase_C"/>
</dbReference>
<keyword evidence="2" id="KW-0378">Hydrolase</keyword>
<protein>
    <submittedName>
        <fullName evidence="9">L-asparaginase</fullName>
    </submittedName>
</protein>
<dbReference type="EMBL" id="UWOC01000162">
    <property type="protein sequence ID" value="VCU10186.1"/>
    <property type="molecule type" value="Genomic_DNA"/>
</dbReference>
<dbReference type="InterPro" id="IPR027473">
    <property type="entry name" value="L-asparaginase_C"/>
</dbReference>
<dbReference type="PIRSF" id="PIRSF001220">
    <property type="entry name" value="L-ASNase_gatD"/>
    <property type="match status" value="1"/>
</dbReference>
<dbReference type="PANTHER" id="PTHR11707:SF28">
    <property type="entry name" value="60 KDA LYSOPHOSPHOLIPASE"/>
    <property type="match status" value="1"/>
</dbReference>
<evidence type="ECO:0000256" key="1">
    <source>
        <dbReference type="ARBA" id="ARBA00010518"/>
    </source>
</evidence>
<dbReference type="InterPro" id="IPR004550">
    <property type="entry name" value="AsnASE_II"/>
</dbReference>
<dbReference type="SUPFAM" id="SSF53774">
    <property type="entry name" value="Glutaminase/Asparaginase"/>
    <property type="match status" value="1"/>
</dbReference>
<sequence length="383" mass="40188">MPMTAIRSLPPRPARRPTTRLGTLPLGAALAAATLMTALPVDRAGAQSAPASAPGSNQPVCTLVATGGTIAMKIDPVKQAPVPAISGDDLLATVPEVGKYARMEVKNISNVPSGYMDPPRWVALTKEVTAALERPEVSGVIVSHGTDTLEETAWWLDLTVQSDKPIILIGAQRNASEKDFDGPRNLTNAVRICVDAQAKGKGAMIALNDQINAARDVTKVHTSAVETFRSGDFGFLGVVDPDRVIFARSPARRQHVPLKADTMPLVEIVSMYGGADGRLVKAAVDQGAKGIVIEALGWGNVNPPMFAAIKEAIGKGVPVVISTRVPTGRVMPVYGFEGGGKTLADAGAIMADDLSPQKARILLMLLLQNGVSEAKAVQAAFSR</sequence>
<evidence type="ECO:0000256" key="5">
    <source>
        <dbReference type="PROSITE-ProRule" id="PRU10100"/>
    </source>
</evidence>
<dbReference type="PIRSF" id="PIRSF500176">
    <property type="entry name" value="L_ASNase"/>
    <property type="match status" value="1"/>
</dbReference>
<evidence type="ECO:0000259" key="7">
    <source>
        <dbReference type="Pfam" id="PF00710"/>
    </source>
</evidence>
<evidence type="ECO:0000256" key="6">
    <source>
        <dbReference type="SAM" id="MobiDB-lite"/>
    </source>
</evidence>
<dbReference type="GO" id="GO:0004067">
    <property type="term" value="F:asparaginase activity"/>
    <property type="evidence" value="ECO:0007669"/>
    <property type="project" value="UniProtKB-UniRule"/>
</dbReference>
<evidence type="ECO:0000259" key="8">
    <source>
        <dbReference type="Pfam" id="PF17763"/>
    </source>
</evidence>
<dbReference type="InterPro" id="IPR036152">
    <property type="entry name" value="Asp/glu_Ase-like_sf"/>
</dbReference>
<evidence type="ECO:0000256" key="3">
    <source>
        <dbReference type="PIRSR" id="PIRSR001220-1"/>
    </source>
</evidence>